<feature type="binding site" evidence="1">
    <location>
        <position position="48"/>
    </location>
    <ligand>
        <name>Mn(2+)</name>
        <dbReference type="ChEBI" id="CHEBI:29035"/>
    </ligand>
</feature>
<protein>
    <recommendedName>
        <fullName evidence="2">NurA domain-containing protein</fullName>
    </recommendedName>
</protein>
<comment type="caution">
    <text evidence="3">The sequence shown here is derived from an EMBL/GenBank/DDBJ whole genome shotgun (WGS) entry which is preliminary data.</text>
</comment>
<evidence type="ECO:0000259" key="2">
    <source>
        <dbReference type="SMART" id="SM00933"/>
    </source>
</evidence>
<reference evidence="3" key="1">
    <citation type="journal article" date="2020" name="mSystems">
        <title>Genome- and Community-Level Interaction Insights into Carbon Utilization and Element Cycling Functions of Hydrothermarchaeota in Hydrothermal Sediment.</title>
        <authorList>
            <person name="Zhou Z."/>
            <person name="Liu Y."/>
            <person name="Xu W."/>
            <person name="Pan J."/>
            <person name="Luo Z.H."/>
            <person name="Li M."/>
        </authorList>
    </citation>
    <scope>NUCLEOTIDE SEQUENCE [LARGE SCALE GENOMIC DNA]</scope>
    <source>
        <strain evidence="3">SpSt-587</strain>
    </source>
</reference>
<dbReference type="EMBL" id="DSYZ01000089">
    <property type="protein sequence ID" value="HGT82959.1"/>
    <property type="molecule type" value="Genomic_DNA"/>
</dbReference>
<sequence>MWKLSDEMVESLEKEIEEIYKKAEELAKKVNGWKEIPAATNCVVCGVDGSRGVERLSSAVLYAISAVGVGNEVREMSEVTTLRPHLNVEERIRLHMHTSEFRVGCFSEEEMVLIDGSLRGAFIRPASYPEDVNKLYTNYELENFVADFVEVLEEHFKDIERDLATGKAKKNYLISRSEILKWMENSYRIGERSFEDFTILAEYIEYLHSLNRLLDKRVFFIAKSFYTHEFDSEVCDSAILDVFALKNFGFLKSGYLVFKPSFSKSLPFFVQKNRRQFKNLFKEVNSAFVRLEDNSNIYLLETTEKIDDEVISKLKALEFDGYPLPLLQAHKIAKMKRSELRNLIANIVSTLNPELAQLLRSGRDILEE</sequence>
<dbReference type="Pfam" id="PF09376">
    <property type="entry name" value="NurA"/>
    <property type="match status" value="1"/>
</dbReference>
<evidence type="ECO:0000313" key="3">
    <source>
        <dbReference type="EMBL" id="HGT82959.1"/>
    </source>
</evidence>
<gene>
    <name evidence="3" type="ORF">ENT52_04450</name>
</gene>
<accession>A0A7J3M2C9</accession>
<organism evidence="3">
    <name type="scientific">Archaeoglobus fulgidus</name>
    <dbReference type="NCBI Taxonomy" id="2234"/>
    <lineage>
        <taxon>Archaea</taxon>
        <taxon>Methanobacteriati</taxon>
        <taxon>Methanobacteriota</taxon>
        <taxon>Archaeoglobi</taxon>
        <taxon>Archaeoglobales</taxon>
        <taxon>Archaeoglobaceae</taxon>
        <taxon>Archaeoglobus</taxon>
    </lineage>
</organism>
<dbReference type="GO" id="GO:0046872">
    <property type="term" value="F:metal ion binding"/>
    <property type="evidence" value="ECO:0007669"/>
    <property type="project" value="UniProtKB-KW"/>
</dbReference>
<feature type="binding site" evidence="1">
    <location>
        <position position="115"/>
    </location>
    <ligand>
        <name>Mn(2+)</name>
        <dbReference type="ChEBI" id="CHEBI:29035"/>
    </ligand>
</feature>
<dbReference type="InterPro" id="IPR018977">
    <property type="entry name" value="NurA_domain"/>
</dbReference>
<keyword evidence="1" id="KW-0464">Manganese</keyword>
<name>A0A7J3M2C9_ARCFL</name>
<dbReference type="InterPro" id="IPR016738">
    <property type="entry name" value="NurA-like"/>
</dbReference>
<dbReference type="SMART" id="SM00933">
    <property type="entry name" value="NurA"/>
    <property type="match status" value="1"/>
</dbReference>
<dbReference type="PIRSF" id="PIRSF018871">
    <property type="entry name" value="UCP018871"/>
    <property type="match status" value="1"/>
</dbReference>
<feature type="domain" description="NurA" evidence="2">
    <location>
        <begin position="42"/>
        <end position="335"/>
    </location>
</feature>
<proteinExistence type="predicted"/>
<comment type="cofactor">
    <cofactor evidence="1">
        <name>Mn(2+)</name>
        <dbReference type="ChEBI" id="CHEBI:29035"/>
    </cofactor>
</comment>
<keyword evidence="1" id="KW-0479">Metal-binding</keyword>
<dbReference type="AlphaFoldDB" id="A0A7J3M2C9"/>
<evidence type="ECO:0000256" key="1">
    <source>
        <dbReference type="PIRSR" id="PIRSR018871-1"/>
    </source>
</evidence>